<feature type="non-terminal residue" evidence="1">
    <location>
        <position position="58"/>
    </location>
</feature>
<dbReference type="EMBL" id="BARS01047811">
    <property type="protein sequence ID" value="GAG29900.1"/>
    <property type="molecule type" value="Genomic_DNA"/>
</dbReference>
<dbReference type="AlphaFoldDB" id="X0WGU1"/>
<evidence type="ECO:0000313" key="1">
    <source>
        <dbReference type="EMBL" id="GAG29900.1"/>
    </source>
</evidence>
<protein>
    <submittedName>
        <fullName evidence="1">Uncharacterized protein</fullName>
    </submittedName>
</protein>
<accession>X0WGU1</accession>
<name>X0WGU1_9ZZZZ</name>
<gene>
    <name evidence="1" type="ORF">S01H1_71762</name>
</gene>
<sequence>MRRYCHGSAAIGLVGDDVGALLRDLAGRYPELALRVLDDGGQLRSHLVVIQNEQILPR</sequence>
<dbReference type="SUPFAM" id="SSF54285">
    <property type="entry name" value="MoaD/ThiS"/>
    <property type="match status" value="1"/>
</dbReference>
<proteinExistence type="predicted"/>
<dbReference type="Gene3D" id="3.10.20.30">
    <property type="match status" value="1"/>
</dbReference>
<comment type="caution">
    <text evidence="1">The sequence shown here is derived from an EMBL/GenBank/DDBJ whole genome shotgun (WGS) entry which is preliminary data.</text>
</comment>
<reference evidence="1" key="1">
    <citation type="journal article" date="2014" name="Front. Microbiol.">
        <title>High frequency of phylogenetically diverse reductive dehalogenase-homologous genes in deep subseafloor sedimentary metagenomes.</title>
        <authorList>
            <person name="Kawai M."/>
            <person name="Futagami T."/>
            <person name="Toyoda A."/>
            <person name="Takaki Y."/>
            <person name="Nishi S."/>
            <person name="Hori S."/>
            <person name="Arai W."/>
            <person name="Tsubouchi T."/>
            <person name="Morono Y."/>
            <person name="Uchiyama I."/>
            <person name="Ito T."/>
            <person name="Fujiyama A."/>
            <person name="Inagaki F."/>
            <person name="Takami H."/>
        </authorList>
    </citation>
    <scope>NUCLEOTIDE SEQUENCE</scope>
    <source>
        <strain evidence="1">Expedition CK06-06</strain>
    </source>
</reference>
<dbReference type="InterPro" id="IPR012675">
    <property type="entry name" value="Beta-grasp_dom_sf"/>
</dbReference>
<organism evidence="1">
    <name type="scientific">marine sediment metagenome</name>
    <dbReference type="NCBI Taxonomy" id="412755"/>
    <lineage>
        <taxon>unclassified sequences</taxon>
        <taxon>metagenomes</taxon>
        <taxon>ecological metagenomes</taxon>
    </lineage>
</organism>
<dbReference type="InterPro" id="IPR016155">
    <property type="entry name" value="Mopterin_synth/thiamin_S_b"/>
</dbReference>